<comment type="caution">
    <text evidence="2">The sequence shown here is derived from an EMBL/GenBank/DDBJ whole genome shotgun (WGS) entry which is preliminary data.</text>
</comment>
<reference evidence="2" key="1">
    <citation type="journal article" date="2023" name="G3 (Bethesda)">
        <title>Whole genome assemblies of Zophobas morio and Tenebrio molitor.</title>
        <authorList>
            <person name="Kaur S."/>
            <person name="Stinson S.A."/>
            <person name="diCenzo G.C."/>
        </authorList>
    </citation>
    <scope>NUCLEOTIDE SEQUENCE</scope>
    <source>
        <strain evidence="2">QUZm001</strain>
    </source>
</reference>
<gene>
    <name evidence="2" type="ORF">Zmor_021591</name>
</gene>
<dbReference type="AlphaFoldDB" id="A0AA38I2X9"/>
<evidence type="ECO:0000313" key="2">
    <source>
        <dbReference type="EMBL" id="KAJ3649873.1"/>
    </source>
</evidence>
<feature type="compositionally biased region" description="Polar residues" evidence="1">
    <location>
        <begin position="23"/>
        <end position="32"/>
    </location>
</feature>
<sequence length="112" mass="11547">MSATPGAFTQQQGTATAERMSNRNETAPSGSAFSAGDCAYTPHPAGHGRGVSAVSVAGPVLQGSSHRGTPHVPTLCVPSVSAWIGAWCVHVEEVLWLEPAPRMHSGDDLPAM</sequence>
<name>A0AA38I2X9_9CUCU</name>
<dbReference type="EMBL" id="JALNTZ010000006">
    <property type="protein sequence ID" value="KAJ3649873.1"/>
    <property type="molecule type" value="Genomic_DNA"/>
</dbReference>
<keyword evidence="3" id="KW-1185">Reference proteome</keyword>
<organism evidence="2 3">
    <name type="scientific">Zophobas morio</name>
    <dbReference type="NCBI Taxonomy" id="2755281"/>
    <lineage>
        <taxon>Eukaryota</taxon>
        <taxon>Metazoa</taxon>
        <taxon>Ecdysozoa</taxon>
        <taxon>Arthropoda</taxon>
        <taxon>Hexapoda</taxon>
        <taxon>Insecta</taxon>
        <taxon>Pterygota</taxon>
        <taxon>Neoptera</taxon>
        <taxon>Endopterygota</taxon>
        <taxon>Coleoptera</taxon>
        <taxon>Polyphaga</taxon>
        <taxon>Cucujiformia</taxon>
        <taxon>Tenebrionidae</taxon>
        <taxon>Zophobas</taxon>
    </lineage>
</organism>
<evidence type="ECO:0000256" key="1">
    <source>
        <dbReference type="SAM" id="MobiDB-lite"/>
    </source>
</evidence>
<feature type="compositionally biased region" description="Polar residues" evidence="1">
    <location>
        <begin position="1"/>
        <end position="15"/>
    </location>
</feature>
<proteinExistence type="predicted"/>
<dbReference type="Proteomes" id="UP001168821">
    <property type="component" value="Unassembled WGS sequence"/>
</dbReference>
<accession>A0AA38I2X9</accession>
<protein>
    <submittedName>
        <fullName evidence="2">Uncharacterized protein</fullName>
    </submittedName>
</protein>
<evidence type="ECO:0000313" key="3">
    <source>
        <dbReference type="Proteomes" id="UP001168821"/>
    </source>
</evidence>
<feature type="region of interest" description="Disordered" evidence="1">
    <location>
        <begin position="1"/>
        <end position="40"/>
    </location>
</feature>